<accession>A0A3D8GLM5</accession>
<evidence type="ECO:0000313" key="1">
    <source>
        <dbReference type="EMBL" id="RDU35119.1"/>
    </source>
</evidence>
<proteinExistence type="predicted"/>
<dbReference type="AlphaFoldDB" id="A0A3D8GLM5"/>
<gene>
    <name evidence="1" type="ORF">DRW41_20080</name>
</gene>
<keyword evidence="2" id="KW-1185">Reference proteome</keyword>
<reference evidence="1 2" key="1">
    <citation type="submission" date="2018-07" db="EMBL/GenBank/DDBJ databases">
        <title>Bacillus sp. YLB-04 draft genome sequence.</title>
        <authorList>
            <person name="Yu L."/>
            <person name="Tang X."/>
        </authorList>
    </citation>
    <scope>NUCLEOTIDE SEQUENCE [LARGE SCALE GENOMIC DNA]</scope>
    <source>
        <strain evidence="1 2">YLB-04</strain>
    </source>
</reference>
<dbReference type="InterPro" id="IPR025716">
    <property type="entry name" value="Post-transcriptional_regulator"/>
</dbReference>
<sequence>MENGHVYDHYRGTLAPVLESKLDEFRLLGNDSISAEELWRYLVKKKWKKDKGEKLFHQIVQDILTVKMSDFISFATMETYKESPFSLDNEEEWKELLK</sequence>
<evidence type="ECO:0000313" key="2">
    <source>
        <dbReference type="Proteomes" id="UP000257144"/>
    </source>
</evidence>
<dbReference type="Proteomes" id="UP000257144">
    <property type="component" value="Unassembled WGS sequence"/>
</dbReference>
<protein>
    <submittedName>
        <fullName evidence="1">Post-transcriptional regulator</fullName>
    </submittedName>
</protein>
<dbReference type="EMBL" id="QNQT01000014">
    <property type="protein sequence ID" value="RDU35119.1"/>
    <property type="molecule type" value="Genomic_DNA"/>
</dbReference>
<comment type="caution">
    <text evidence="1">The sequence shown here is derived from an EMBL/GenBank/DDBJ whole genome shotgun (WGS) entry which is preliminary data.</text>
</comment>
<dbReference type="Pfam" id="PF13797">
    <property type="entry name" value="Post_transc_reg"/>
    <property type="match status" value="1"/>
</dbReference>
<dbReference type="OrthoDB" id="2990595at2"/>
<organism evidence="1 2">
    <name type="scientific">Neobacillus piezotolerans</name>
    <dbReference type="NCBI Taxonomy" id="2259171"/>
    <lineage>
        <taxon>Bacteria</taxon>
        <taxon>Bacillati</taxon>
        <taxon>Bacillota</taxon>
        <taxon>Bacilli</taxon>
        <taxon>Bacillales</taxon>
        <taxon>Bacillaceae</taxon>
        <taxon>Neobacillus</taxon>
    </lineage>
</organism>
<name>A0A3D8GLM5_9BACI</name>